<dbReference type="PANTHER" id="PTHR22809">
    <property type="entry name" value="METHYLTRANSFERASE-RELATED"/>
    <property type="match status" value="1"/>
</dbReference>
<dbReference type="Proteomes" id="UP001190700">
    <property type="component" value="Unassembled WGS sequence"/>
</dbReference>
<keyword evidence="2" id="KW-0489">Methyltransferase</keyword>
<dbReference type="Gene3D" id="3.40.50.150">
    <property type="entry name" value="Vaccinia Virus protein VP39"/>
    <property type="match status" value="1"/>
</dbReference>
<sequence length="226" mass="25532">MSTQQPVEIYPKSDPNLISPFLIAKLEKEAQRNWDIFYKNNQEKFFKDRHYLTREFPELLPPPGAAPEAKHFVFEVGCGVGNSVYPLVNLDSRVFVHCCDFSPRAVELVKKHAEYDPERVNAFQCDITQQDLTANIPSGSVDSILMVFVLSAISPEKMVAAVKNCSRVLRRSPSARVFVRDYACGDLAQERLMGKKSRKICENFYARGDGTVKPACCSAMSCRQEQ</sequence>
<dbReference type="EMBL" id="LGRX02033217">
    <property type="protein sequence ID" value="KAK3242197.1"/>
    <property type="molecule type" value="Genomic_DNA"/>
</dbReference>
<keyword evidence="3" id="KW-0808">Transferase</keyword>
<dbReference type="PANTHER" id="PTHR22809:SF5">
    <property type="entry name" value="TRNA N(3)-METHYLCYTIDINE METHYLTRANSFERASE METTL6"/>
    <property type="match status" value="1"/>
</dbReference>
<reference evidence="5 6" key="1">
    <citation type="journal article" date="2015" name="Genome Biol. Evol.">
        <title>Comparative Genomics of a Bacterivorous Green Alga Reveals Evolutionary Causalities and Consequences of Phago-Mixotrophic Mode of Nutrition.</title>
        <authorList>
            <person name="Burns J.A."/>
            <person name="Paasch A."/>
            <person name="Narechania A."/>
            <person name="Kim E."/>
        </authorList>
    </citation>
    <scope>NUCLEOTIDE SEQUENCE [LARGE SCALE GENOMIC DNA]</scope>
    <source>
        <strain evidence="5 6">PLY_AMNH</strain>
    </source>
</reference>
<proteinExistence type="inferred from homology"/>
<organism evidence="5 6">
    <name type="scientific">Cymbomonas tetramitiformis</name>
    <dbReference type="NCBI Taxonomy" id="36881"/>
    <lineage>
        <taxon>Eukaryota</taxon>
        <taxon>Viridiplantae</taxon>
        <taxon>Chlorophyta</taxon>
        <taxon>Pyramimonadophyceae</taxon>
        <taxon>Pyramimonadales</taxon>
        <taxon>Pyramimonadaceae</taxon>
        <taxon>Cymbomonas</taxon>
    </lineage>
</organism>
<dbReference type="InterPro" id="IPR029063">
    <property type="entry name" value="SAM-dependent_MTases_sf"/>
</dbReference>
<evidence type="ECO:0000313" key="5">
    <source>
        <dbReference type="EMBL" id="KAK3242197.1"/>
    </source>
</evidence>
<dbReference type="GO" id="GO:0008173">
    <property type="term" value="F:RNA methyltransferase activity"/>
    <property type="evidence" value="ECO:0007669"/>
    <property type="project" value="UniProtKB-ARBA"/>
</dbReference>
<dbReference type="Pfam" id="PF13649">
    <property type="entry name" value="Methyltransf_25"/>
    <property type="match status" value="1"/>
</dbReference>
<dbReference type="GO" id="GO:0008757">
    <property type="term" value="F:S-adenosylmethionine-dependent methyltransferase activity"/>
    <property type="evidence" value="ECO:0007669"/>
    <property type="project" value="UniProtKB-ARBA"/>
</dbReference>
<comment type="caution">
    <text evidence="5">The sequence shown here is derived from an EMBL/GenBank/DDBJ whole genome shotgun (WGS) entry which is preliminary data.</text>
</comment>
<protein>
    <recommendedName>
        <fullName evidence="4">Methyltransferase domain-containing protein</fullName>
    </recommendedName>
</protein>
<evidence type="ECO:0000259" key="4">
    <source>
        <dbReference type="Pfam" id="PF13649"/>
    </source>
</evidence>
<gene>
    <name evidence="5" type="ORF">CYMTET_48098</name>
</gene>
<dbReference type="InterPro" id="IPR026113">
    <property type="entry name" value="METTL2/6/8-like"/>
</dbReference>
<evidence type="ECO:0000256" key="1">
    <source>
        <dbReference type="ARBA" id="ARBA00009725"/>
    </source>
</evidence>
<evidence type="ECO:0000313" key="6">
    <source>
        <dbReference type="Proteomes" id="UP001190700"/>
    </source>
</evidence>
<dbReference type="PIRSF" id="PIRSF037755">
    <property type="entry name" value="Mettl2_prd"/>
    <property type="match status" value="1"/>
</dbReference>
<dbReference type="SUPFAM" id="SSF53335">
    <property type="entry name" value="S-adenosyl-L-methionine-dependent methyltransferases"/>
    <property type="match status" value="1"/>
</dbReference>
<dbReference type="InterPro" id="IPR041698">
    <property type="entry name" value="Methyltransf_25"/>
</dbReference>
<name>A0AAE0EW29_9CHLO</name>
<accession>A0AAE0EW29</accession>
<comment type="similarity">
    <text evidence="1">Belongs to the methyltransferase superfamily. METL family.</text>
</comment>
<dbReference type="GO" id="GO:0032259">
    <property type="term" value="P:methylation"/>
    <property type="evidence" value="ECO:0007669"/>
    <property type="project" value="UniProtKB-KW"/>
</dbReference>
<feature type="domain" description="Methyltransferase" evidence="4">
    <location>
        <begin position="73"/>
        <end position="171"/>
    </location>
</feature>
<evidence type="ECO:0000256" key="2">
    <source>
        <dbReference type="ARBA" id="ARBA00022603"/>
    </source>
</evidence>
<keyword evidence="6" id="KW-1185">Reference proteome</keyword>
<dbReference type="CDD" id="cd02440">
    <property type="entry name" value="AdoMet_MTases"/>
    <property type="match status" value="1"/>
</dbReference>
<evidence type="ECO:0000256" key="3">
    <source>
        <dbReference type="ARBA" id="ARBA00022679"/>
    </source>
</evidence>
<dbReference type="AlphaFoldDB" id="A0AAE0EW29"/>